<accession>A0A1V6MK59</accession>
<protein>
    <submittedName>
        <fullName evidence="2">Uncharacterized protein</fullName>
    </submittedName>
</protein>
<gene>
    <name evidence="2" type="ORF">BM536_032730</name>
</gene>
<dbReference type="AlphaFoldDB" id="A0A1V6MK59"/>
<sequence>MPERGRRAARARGRAQHPDPARRRRPRRPDLGVLPGRGHRLRRRLRRRLASHHILAGKDPDGTTTDGDPALPARLFSYVAEPDKPFAVVTP</sequence>
<evidence type="ECO:0000313" key="3">
    <source>
        <dbReference type="Proteomes" id="UP000184286"/>
    </source>
</evidence>
<organism evidence="2 3">
    <name type="scientific">Streptomyces phaeoluteigriseus</name>
    <dbReference type="NCBI Taxonomy" id="114686"/>
    <lineage>
        <taxon>Bacteria</taxon>
        <taxon>Bacillati</taxon>
        <taxon>Actinomycetota</taxon>
        <taxon>Actinomycetes</taxon>
        <taxon>Kitasatosporales</taxon>
        <taxon>Streptomycetaceae</taxon>
        <taxon>Streptomyces</taxon>
        <taxon>Streptomyces aurantiacus group</taxon>
    </lineage>
</organism>
<evidence type="ECO:0000313" key="2">
    <source>
        <dbReference type="EMBL" id="OQD52839.1"/>
    </source>
</evidence>
<reference evidence="3" key="1">
    <citation type="submission" date="2016-11" db="EMBL/GenBank/DDBJ databases">
        <authorList>
            <person name="Schniete J.K."/>
            <person name="Salih T."/>
            <person name="Algora Gallardo L."/>
            <person name="Martinez Fernandez S."/>
            <person name="Herron P.R."/>
        </authorList>
    </citation>
    <scope>NUCLEOTIDE SEQUENCE [LARGE SCALE GENOMIC DNA]</scope>
    <source>
        <strain evidence="3">DSM 41896</strain>
    </source>
</reference>
<name>A0A1V6MK59_9ACTN</name>
<proteinExistence type="predicted"/>
<comment type="caution">
    <text evidence="2">The sequence shown here is derived from an EMBL/GenBank/DDBJ whole genome shotgun (WGS) entry which is preliminary data.</text>
</comment>
<dbReference type="Proteomes" id="UP000184286">
    <property type="component" value="Unassembled WGS sequence"/>
</dbReference>
<reference evidence="2 3" key="2">
    <citation type="submission" date="2017-02" db="EMBL/GenBank/DDBJ databases">
        <title>Draft genome sequence of Streptomyces phaeoluteigriseus type strain DSM41896.</title>
        <authorList>
            <person name="Salih T.S."/>
            <person name="Algora Gallardo L."/>
            <person name="Melo Santos T."/>
            <person name="Filgueira Martinez S."/>
            <person name="Herron P.R."/>
        </authorList>
    </citation>
    <scope>NUCLEOTIDE SEQUENCE [LARGE SCALE GENOMIC DNA]</scope>
    <source>
        <strain evidence="2 3">DSM 41896</strain>
    </source>
</reference>
<feature type="region of interest" description="Disordered" evidence="1">
    <location>
        <begin position="1"/>
        <end position="43"/>
    </location>
</feature>
<dbReference type="EMBL" id="MPOH02000019">
    <property type="protein sequence ID" value="OQD52839.1"/>
    <property type="molecule type" value="Genomic_DNA"/>
</dbReference>
<evidence type="ECO:0000256" key="1">
    <source>
        <dbReference type="SAM" id="MobiDB-lite"/>
    </source>
</evidence>